<dbReference type="Gene3D" id="3.90.79.10">
    <property type="entry name" value="Nucleoside Triphosphate Pyrophosphohydrolase"/>
    <property type="match status" value="1"/>
</dbReference>
<dbReference type="CDD" id="cd02883">
    <property type="entry name" value="NUDIX_Hydrolase"/>
    <property type="match status" value="1"/>
</dbReference>
<comment type="similarity">
    <text evidence="2">Belongs to the Nudix hydrolase family.</text>
</comment>
<dbReference type="Pfam" id="PF00293">
    <property type="entry name" value="NUDIX"/>
    <property type="match status" value="1"/>
</dbReference>
<dbReference type="Proteomes" id="UP000640274">
    <property type="component" value="Unassembled WGS sequence"/>
</dbReference>
<evidence type="ECO:0000313" key="4">
    <source>
        <dbReference type="EMBL" id="MBJ6360605.1"/>
    </source>
</evidence>
<proteinExistence type="inferred from homology"/>
<dbReference type="GO" id="GO:0016787">
    <property type="term" value="F:hydrolase activity"/>
    <property type="evidence" value="ECO:0007669"/>
    <property type="project" value="UniProtKB-KW"/>
</dbReference>
<dbReference type="InterPro" id="IPR020084">
    <property type="entry name" value="NUDIX_hydrolase_CS"/>
</dbReference>
<evidence type="ECO:0000256" key="2">
    <source>
        <dbReference type="RuleBase" id="RU003476"/>
    </source>
</evidence>
<organism evidence="4 5">
    <name type="scientific">Paenibacillus roseus</name>
    <dbReference type="NCBI Taxonomy" id="2798579"/>
    <lineage>
        <taxon>Bacteria</taxon>
        <taxon>Bacillati</taxon>
        <taxon>Bacillota</taxon>
        <taxon>Bacilli</taxon>
        <taxon>Bacillales</taxon>
        <taxon>Paenibacillaceae</taxon>
        <taxon>Paenibacillus</taxon>
    </lineage>
</organism>
<dbReference type="InterPro" id="IPR015797">
    <property type="entry name" value="NUDIX_hydrolase-like_dom_sf"/>
</dbReference>
<dbReference type="InterPro" id="IPR020476">
    <property type="entry name" value="Nudix_hydrolase"/>
</dbReference>
<dbReference type="PRINTS" id="PR00502">
    <property type="entry name" value="NUDIXFAMILY"/>
</dbReference>
<dbReference type="InterPro" id="IPR000086">
    <property type="entry name" value="NUDIX_hydrolase_dom"/>
</dbReference>
<dbReference type="SUPFAM" id="SSF55811">
    <property type="entry name" value="Nudix"/>
    <property type="match status" value="1"/>
</dbReference>
<name>A0A934J553_9BACL</name>
<dbReference type="EMBL" id="JAELUP010000012">
    <property type="protein sequence ID" value="MBJ6360605.1"/>
    <property type="molecule type" value="Genomic_DNA"/>
</dbReference>
<dbReference type="AlphaFoldDB" id="A0A934J553"/>
<keyword evidence="1 2" id="KW-0378">Hydrolase</keyword>
<feature type="domain" description="Nudix hydrolase" evidence="3">
    <location>
        <begin position="47"/>
        <end position="183"/>
    </location>
</feature>
<protein>
    <submittedName>
        <fullName evidence="4">NUDIX hydrolase</fullName>
    </submittedName>
</protein>
<reference evidence="4" key="1">
    <citation type="submission" date="2020-12" db="EMBL/GenBank/DDBJ databases">
        <authorList>
            <person name="Huq M.A."/>
        </authorList>
    </citation>
    <scope>NUCLEOTIDE SEQUENCE</scope>
    <source>
        <strain evidence="4">MAHUQ-46</strain>
    </source>
</reference>
<sequence>MEEKEARKNLEFQTDRRPPELPEALTRTVNWGPVQADFTREYDLNSGKVSNISMVPFVEEQCVMFQLESGSWELPGGTLEPGEHFMQGLRREIAEELGAELKSYYVIGQFSCRSLADKPYRPHIPHPEFVRLVGYGDVELLGPPLNPPDGEQVAAVVLMDIEEAVSCFEEQGRDDLAGLYWLAHSIRATKA</sequence>
<evidence type="ECO:0000256" key="1">
    <source>
        <dbReference type="ARBA" id="ARBA00022801"/>
    </source>
</evidence>
<comment type="caution">
    <text evidence="4">The sequence shown here is derived from an EMBL/GenBank/DDBJ whole genome shotgun (WGS) entry which is preliminary data.</text>
</comment>
<keyword evidence="5" id="KW-1185">Reference proteome</keyword>
<dbReference type="PROSITE" id="PS51462">
    <property type="entry name" value="NUDIX"/>
    <property type="match status" value="1"/>
</dbReference>
<evidence type="ECO:0000313" key="5">
    <source>
        <dbReference type="Proteomes" id="UP000640274"/>
    </source>
</evidence>
<dbReference type="PROSITE" id="PS00893">
    <property type="entry name" value="NUDIX_BOX"/>
    <property type="match status" value="1"/>
</dbReference>
<accession>A0A934J553</accession>
<evidence type="ECO:0000259" key="3">
    <source>
        <dbReference type="PROSITE" id="PS51462"/>
    </source>
</evidence>
<gene>
    <name evidence="4" type="ORF">JFN88_04625</name>
</gene>